<keyword evidence="3" id="KW-0963">Cytoplasm</keyword>
<dbReference type="FunFam" id="3.20.90.10:FF:000001">
    <property type="entry name" value="Tubby-like protein"/>
    <property type="match status" value="1"/>
</dbReference>
<accession>A0AAW0PCJ5</accession>
<proteinExistence type="inferred from homology"/>
<feature type="domain" description="Tubby C-terminal" evidence="5">
    <location>
        <begin position="221"/>
        <end position="463"/>
    </location>
</feature>
<dbReference type="InterPro" id="IPR000007">
    <property type="entry name" value="Tubby_C"/>
</dbReference>
<protein>
    <recommendedName>
        <fullName evidence="5">Tubby C-terminal domain-containing protein</fullName>
    </recommendedName>
</protein>
<dbReference type="SUPFAM" id="SSF54518">
    <property type="entry name" value="Tubby C-terminal domain-like"/>
    <property type="match status" value="1"/>
</dbReference>
<dbReference type="EMBL" id="JBBPFD010000007">
    <property type="protein sequence ID" value="KAK7919752.1"/>
    <property type="molecule type" value="Genomic_DNA"/>
</dbReference>
<dbReference type="GO" id="GO:0005737">
    <property type="term" value="C:cytoplasm"/>
    <property type="evidence" value="ECO:0007669"/>
    <property type="project" value="UniProtKB-SubCell"/>
</dbReference>
<keyword evidence="7" id="KW-1185">Reference proteome</keyword>
<sequence length="814" mass="94118">MEDIDIRQQKLENQRVILMKRQQRKRPTIRCDASLTEQVEHAHDNPVDELTLGECDDAEEISLEAGTSKTMIDCDKELKLKEELNVPVESKKSKKKKEKNNEVEQLEKMRKNKRRRGIQKRSQNLKIRKTQMTRKIHRSSQINRNVKRTFQIKIQNKNENEEDSEQQWQSPQSEKRANKLDTSRCQISDESKDEENSEKDKKEKKTTSPMSLEDLEKFALRPAPKENTIQCRVTRDRRGMEKGMFPTYYLHLERDDGKRVFLMAGRKRKKCKTANYLISTDPTNLSRNTNSYIGKLRSNVLGTKFTVYDAGENPEKKPFVKESESVRQELAAVCYETNVLGFKGPRKMTVIIPGMIDDERVSISPKNELETLLTRHANHNTDQLITLINKCPSWNEQSHSYVLNFHGRVTQPSVKNFQIVHPDNEDYIVMQFGRVAEDVFSMDYSFPMCALQAFAITLSSFDSKLACFNYNLHCVNDYMSTINCTLQSYVQTDLKPEMLKLKESDEESEYIECRLHEKFDYFFCSAQISYGFADTDVYSIFLCYKNEGENCKLLDDGYIPAETIKPKPPCCLTISQNSSQHRFSWKSYYEKYYDADHETLTIQDDVFIPDSEYTAKVRSRPNNTTYKGYWSDWSTEIYWRTLWRQNIFIPTPEPYFHTLYTNYHGDFKSWVVMEKTVELPKETTLHIDKMLECEDICEAAPSMTQSTEYANMREPEAALLELGLPCVGSTSGLDSATASCTSAYLSPQSRSPAEGDSGCWLNSDQSLERGPSWYCNDYCTLSTFQQSALGTGSLKCAPTLNMVADETNEIDIIC</sequence>
<evidence type="ECO:0000313" key="7">
    <source>
        <dbReference type="Proteomes" id="UP001460270"/>
    </source>
</evidence>
<gene>
    <name evidence="6" type="ORF">WMY93_011036</name>
</gene>
<evidence type="ECO:0000256" key="3">
    <source>
        <dbReference type="ARBA" id="ARBA00022490"/>
    </source>
</evidence>
<dbReference type="GO" id="GO:0005929">
    <property type="term" value="C:cilium"/>
    <property type="evidence" value="ECO:0007669"/>
    <property type="project" value="TreeGrafter"/>
</dbReference>
<evidence type="ECO:0000256" key="1">
    <source>
        <dbReference type="ARBA" id="ARBA00004496"/>
    </source>
</evidence>
<evidence type="ECO:0000256" key="2">
    <source>
        <dbReference type="ARBA" id="ARBA00007129"/>
    </source>
</evidence>
<evidence type="ECO:0000256" key="4">
    <source>
        <dbReference type="SAM" id="MobiDB-lite"/>
    </source>
</evidence>
<dbReference type="PRINTS" id="PR01573">
    <property type="entry name" value="SUPERTUBBY"/>
</dbReference>
<dbReference type="PANTHER" id="PTHR16517">
    <property type="entry name" value="TUBBY-RELATED"/>
    <property type="match status" value="1"/>
</dbReference>
<feature type="region of interest" description="Disordered" evidence="4">
    <location>
        <begin position="87"/>
        <end position="221"/>
    </location>
</feature>
<feature type="compositionally biased region" description="Basic residues" evidence="4">
    <location>
        <begin position="110"/>
        <end position="119"/>
    </location>
</feature>
<dbReference type="PANTHER" id="PTHR16517:SF111">
    <property type="entry name" value="SI:DKEY-220F10.4"/>
    <property type="match status" value="1"/>
</dbReference>
<dbReference type="SUPFAM" id="SSF49265">
    <property type="entry name" value="Fibronectin type III"/>
    <property type="match status" value="1"/>
</dbReference>
<dbReference type="Pfam" id="PF01167">
    <property type="entry name" value="Tub"/>
    <property type="match status" value="1"/>
</dbReference>
<dbReference type="InterPro" id="IPR036116">
    <property type="entry name" value="FN3_sf"/>
</dbReference>
<dbReference type="Proteomes" id="UP001460270">
    <property type="component" value="Unassembled WGS sequence"/>
</dbReference>
<dbReference type="InterPro" id="IPR013783">
    <property type="entry name" value="Ig-like_fold"/>
</dbReference>
<organism evidence="6 7">
    <name type="scientific">Mugilogobius chulae</name>
    <name type="common">yellowstripe goby</name>
    <dbReference type="NCBI Taxonomy" id="88201"/>
    <lineage>
        <taxon>Eukaryota</taxon>
        <taxon>Metazoa</taxon>
        <taxon>Chordata</taxon>
        <taxon>Craniata</taxon>
        <taxon>Vertebrata</taxon>
        <taxon>Euteleostomi</taxon>
        <taxon>Actinopterygii</taxon>
        <taxon>Neopterygii</taxon>
        <taxon>Teleostei</taxon>
        <taxon>Neoteleostei</taxon>
        <taxon>Acanthomorphata</taxon>
        <taxon>Gobiaria</taxon>
        <taxon>Gobiiformes</taxon>
        <taxon>Gobioidei</taxon>
        <taxon>Gobiidae</taxon>
        <taxon>Gobionellinae</taxon>
        <taxon>Mugilogobius</taxon>
    </lineage>
</organism>
<evidence type="ECO:0000259" key="5">
    <source>
        <dbReference type="Pfam" id="PF01167"/>
    </source>
</evidence>
<name>A0AAW0PCJ5_9GOBI</name>
<comment type="similarity">
    <text evidence="2">Belongs to the TUB family.</text>
</comment>
<dbReference type="GO" id="GO:0061512">
    <property type="term" value="P:protein localization to cilium"/>
    <property type="evidence" value="ECO:0007669"/>
    <property type="project" value="TreeGrafter"/>
</dbReference>
<dbReference type="Gene3D" id="3.20.90.10">
    <property type="entry name" value="Tubby Protein, Chain A"/>
    <property type="match status" value="1"/>
</dbReference>
<dbReference type="AlphaFoldDB" id="A0AAW0PCJ5"/>
<feature type="compositionally biased region" description="Basic residues" evidence="4">
    <location>
        <begin position="126"/>
        <end position="138"/>
    </location>
</feature>
<reference evidence="7" key="1">
    <citation type="submission" date="2024-04" db="EMBL/GenBank/DDBJ databases">
        <title>Salinicola lusitanus LLJ914,a marine bacterium isolated from the Okinawa Trough.</title>
        <authorList>
            <person name="Li J."/>
        </authorList>
    </citation>
    <scope>NUCLEOTIDE SEQUENCE [LARGE SCALE GENOMIC DNA]</scope>
</reference>
<feature type="compositionally biased region" description="Basic and acidic residues" evidence="4">
    <location>
        <begin position="173"/>
        <end position="190"/>
    </location>
</feature>
<dbReference type="Gene3D" id="2.60.40.10">
    <property type="entry name" value="Immunoglobulins"/>
    <property type="match status" value="1"/>
</dbReference>
<comment type="caution">
    <text evidence="6">The sequence shown here is derived from an EMBL/GenBank/DDBJ whole genome shotgun (WGS) entry which is preliminary data.</text>
</comment>
<dbReference type="InterPro" id="IPR025659">
    <property type="entry name" value="Tubby-like_C"/>
</dbReference>
<evidence type="ECO:0000313" key="6">
    <source>
        <dbReference type="EMBL" id="KAK7919752.1"/>
    </source>
</evidence>
<feature type="compositionally biased region" description="Basic and acidic residues" evidence="4">
    <location>
        <begin position="99"/>
        <end position="109"/>
    </location>
</feature>
<comment type="subcellular location">
    <subcellularLocation>
        <location evidence="1">Cytoplasm</location>
    </subcellularLocation>
</comment>